<dbReference type="PROSITE" id="PS50126">
    <property type="entry name" value="S1"/>
    <property type="match status" value="1"/>
</dbReference>
<dbReference type="PANTHER" id="PTHR12686">
    <property type="entry name" value="3'-5' EXORIBONUCLEASE CSL4-RELATED"/>
    <property type="match status" value="1"/>
</dbReference>
<gene>
    <name evidence="3" type="ORF">S03H2_28928</name>
</gene>
<feature type="non-terminal residue" evidence="3">
    <location>
        <position position="135"/>
    </location>
</feature>
<dbReference type="SUPFAM" id="SSF110324">
    <property type="entry name" value="Ribosomal L27 protein-like"/>
    <property type="match status" value="1"/>
</dbReference>
<dbReference type="EMBL" id="BARU01017435">
    <property type="protein sequence ID" value="GAH60134.1"/>
    <property type="molecule type" value="Genomic_DNA"/>
</dbReference>
<dbReference type="GO" id="GO:0006396">
    <property type="term" value="P:RNA processing"/>
    <property type="evidence" value="ECO:0007669"/>
    <property type="project" value="InterPro"/>
</dbReference>
<accession>X1I233</accession>
<reference evidence="3" key="1">
    <citation type="journal article" date="2014" name="Front. Microbiol.">
        <title>High frequency of phylogenetically diverse reductive dehalogenase-homologous genes in deep subseafloor sedimentary metagenomes.</title>
        <authorList>
            <person name="Kawai M."/>
            <person name="Futagami T."/>
            <person name="Toyoda A."/>
            <person name="Takaki Y."/>
            <person name="Nishi S."/>
            <person name="Hori S."/>
            <person name="Arai W."/>
            <person name="Tsubouchi T."/>
            <person name="Morono Y."/>
            <person name="Uchiyama I."/>
            <person name="Ito T."/>
            <person name="Fujiyama A."/>
            <person name="Inagaki F."/>
            <person name="Takami H."/>
        </authorList>
    </citation>
    <scope>NUCLEOTIDE SEQUENCE</scope>
    <source>
        <strain evidence="3">Expedition CK06-06</strain>
    </source>
</reference>
<dbReference type="InterPro" id="IPR003029">
    <property type="entry name" value="S1_domain"/>
</dbReference>
<name>X1I233_9ZZZZ</name>
<evidence type="ECO:0000256" key="1">
    <source>
        <dbReference type="ARBA" id="ARBA00022835"/>
    </source>
</evidence>
<evidence type="ECO:0000259" key="2">
    <source>
        <dbReference type="PROSITE" id="PS50126"/>
    </source>
</evidence>
<dbReference type="GO" id="GO:0003676">
    <property type="term" value="F:nucleic acid binding"/>
    <property type="evidence" value="ECO:0007669"/>
    <property type="project" value="InterPro"/>
</dbReference>
<comment type="caution">
    <text evidence="3">The sequence shown here is derived from an EMBL/GenBank/DDBJ whole genome shotgun (WGS) entry which is preliminary data.</text>
</comment>
<dbReference type="InterPro" id="IPR039771">
    <property type="entry name" value="Csl4"/>
</dbReference>
<dbReference type="SUPFAM" id="SSF50249">
    <property type="entry name" value="Nucleic acid-binding proteins"/>
    <property type="match status" value="1"/>
</dbReference>
<dbReference type="GO" id="GO:0000178">
    <property type="term" value="C:exosome (RNase complex)"/>
    <property type="evidence" value="ECO:0007669"/>
    <property type="project" value="UniProtKB-KW"/>
</dbReference>
<dbReference type="Gene3D" id="2.40.50.140">
    <property type="entry name" value="Nucleic acid-binding proteins"/>
    <property type="match status" value="1"/>
</dbReference>
<protein>
    <recommendedName>
        <fullName evidence="2">S1 motif domain-containing protein</fullName>
    </recommendedName>
</protein>
<organism evidence="3">
    <name type="scientific">marine sediment metagenome</name>
    <dbReference type="NCBI Taxonomy" id="412755"/>
    <lineage>
        <taxon>unclassified sequences</taxon>
        <taxon>metagenomes</taxon>
        <taxon>ecological metagenomes</taxon>
    </lineage>
</organism>
<dbReference type="PANTHER" id="PTHR12686:SF8">
    <property type="entry name" value="EXOSOME COMPLEX COMPONENT CSL4"/>
    <property type="match status" value="1"/>
</dbReference>
<evidence type="ECO:0000313" key="3">
    <source>
        <dbReference type="EMBL" id="GAH60134.1"/>
    </source>
</evidence>
<dbReference type="InterPro" id="IPR012340">
    <property type="entry name" value="NA-bd_OB-fold"/>
</dbReference>
<dbReference type="Gene3D" id="2.40.50.100">
    <property type="match status" value="1"/>
</dbReference>
<proteinExistence type="predicted"/>
<sequence length="135" mass="15342">MKESAKNKEIVLTGQYLGVVEEFLPDKQSTYVKDGQIIASKTGVINIDTNKRLIEVRGHQEENRKTVKIGDRVIGTALFLRQYSVGLNFHTINGKIHFNSSYFGNIHVSQISKKYIERISDAFQTTDIIRAKVIE</sequence>
<keyword evidence="1" id="KW-0271">Exosome</keyword>
<feature type="domain" description="S1 motif" evidence="2">
    <location>
        <begin position="70"/>
        <end position="135"/>
    </location>
</feature>
<dbReference type="AlphaFoldDB" id="X1I233"/>